<dbReference type="EMBL" id="RBKS01000001">
    <property type="protein sequence ID" value="RKR73865.1"/>
    <property type="molecule type" value="Genomic_DNA"/>
</dbReference>
<dbReference type="OrthoDB" id="5517693at2"/>
<gene>
    <name evidence="1" type="ORF">C8E83_0962</name>
</gene>
<sequence length="317" mass="35247">MCEPALEPHPSLLVRASLDDTAVRRACLRGDLVRLTAGRYVRREHWDPLDEPARHVMQCLAAVSRLDKRVVVSHASAAAFWGLPRLGPWPGRAHVIDPTSSRATTRACATIHAAPLDDTEIVERHGSLVTSAARTAVDIAVTAPFRQAVTCLDDGLRTGLFTDDDLRTSLDRRPTGHGRRRAAAAILFADRRANRSGESLSRVVMHESGIATPELQHHFDGPDGLTADVDFFWPEQGIVGEFDGETKYRDSERWSGLSPEEVVIREKYREDWIRALPQVQGFVRWTWRDAYARGSLARLLADSGVPIDLRGGGRRRV</sequence>
<keyword evidence="2" id="KW-1185">Reference proteome</keyword>
<reference evidence="1 2" key="1">
    <citation type="submission" date="2018-10" db="EMBL/GenBank/DDBJ databases">
        <title>Sequencing the genomes of 1000 actinobacteria strains.</title>
        <authorList>
            <person name="Klenk H.-P."/>
        </authorList>
    </citation>
    <scope>NUCLEOTIDE SEQUENCE [LARGE SCALE GENOMIC DNA]</scope>
    <source>
        <strain evidence="1 2">DSM 17894</strain>
    </source>
</reference>
<dbReference type="Proteomes" id="UP000280008">
    <property type="component" value="Unassembled WGS sequence"/>
</dbReference>
<organism evidence="1 2">
    <name type="scientific">Frondihabitans australicus</name>
    <dbReference type="NCBI Taxonomy" id="386892"/>
    <lineage>
        <taxon>Bacteria</taxon>
        <taxon>Bacillati</taxon>
        <taxon>Actinomycetota</taxon>
        <taxon>Actinomycetes</taxon>
        <taxon>Micrococcales</taxon>
        <taxon>Microbacteriaceae</taxon>
        <taxon>Frondihabitans</taxon>
    </lineage>
</organism>
<evidence type="ECO:0008006" key="3">
    <source>
        <dbReference type="Google" id="ProtNLM"/>
    </source>
</evidence>
<accession>A0A495IFA5</accession>
<comment type="caution">
    <text evidence="1">The sequence shown here is derived from an EMBL/GenBank/DDBJ whole genome shotgun (WGS) entry which is preliminary data.</text>
</comment>
<proteinExistence type="predicted"/>
<evidence type="ECO:0000313" key="1">
    <source>
        <dbReference type="EMBL" id="RKR73865.1"/>
    </source>
</evidence>
<name>A0A495IFA5_9MICO</name>
<dbReference type="AlphaFoldDB" id="A0A495IFA5"/>
<dbReference type="RefSeq" id="WP_121368680.1">
    <property type="nucleotide sequence ID" value="NZ_RBKS01000001.1"/>
</dbReference>
<protein>
    <recommendedName>
        <fullName evidence="3">Transcriptional regulator, AbiEi antitoxin, Type IV TA system</fullName>
    </recommendedName>
</protein>
<evidence type="ECO:0000313" key="2">
    <source>
        <dbReference type="Proteomes" id="UP000280008"/>
    </source>
</evidence>